<evidence type="ECO:0000259" key="10">
    <source>
        <dbReference type="PROSITE" id="PS51715"/>
    </source>
</evidence>
<evidence type="ECO:0000313" key="11">
    <source>
        <dbReference type="EMBL" id="KHG29047.1"/>
    </source>
</evidence>
<keyword evidence="8" id="KW-0472">Membrane</keyword>
<sequence length="357" mass="40163">MDAFMGRSQTTKGIWIAKCAGLEPCTLVMDLEGTDGRERGEDDTAFEKQSALFALAVSDIVLINMWCHDIGREQAANKPLLKTVFQVMMRLFSPRKTTLMFVIRDKTRTPLEHLEPVLREDIQKIWDSVPKPEAQMETSLSEFFNVEVVALSSYEGKEELFKEQVANLRQRFFHSIAPGGIAGDRRGAVPASGFSFSAQHIWKVIKENKDLDLPAHKVMVATVRCEEIASEKYTSFTSNENWHSLEEAVKSGPVAGFGKKLNSILYTSLSEYDAEATYFDEGVRSAKRKHLEEKLLQLVQPAYQSMLGHLRIETLENFKEAFDKALKGDEGFSVAARKCIETYMASFDAGYAGIESF</sequence>
<dbReference type="GO" id="GO:0005783">
    <property type="term" value="C:endoplasmic reticulum"/>
    <property type="evidence" value="ECO:0007669"/>
    <property type="project" value="TreeGrafter"/>
</dbReference>
<dbReference type="Gene3D" id="3.40.50.300">
    <property type="entry name" value="P-loop containing nucleotide triphosphate hydrolases"/>
    <property type="match status" value="1"/>
</dbReference>
<dbReference type="InterPro" id="IPR008803">
    <property type="entry name" value="RHD3/Sey1"/>
</dbReference>
<proteinExistence type="inferred from homology"/>
<comment type="similarity">
    <text evidence="9">Belongs to the TRAFAC class dynamin-like GTPase superfamily. GB1/RHD3 GTPase family.</text>
</comment>
<dbReference type="GO" id="GO:0003924">
    <property type="term" value="F:GTPase activity"/>
    <property type="evidence" value="ECO:0007669"/>
    <property type="project" value="TreeGrafter"/>
</dbReference>
<keyword evidence="1" id="KW-0812">Transmembrane</keyword>
<evidence type="ECO:0000256" key="4">
    <source>
        <dbReference type="ARBA" id="ARBA00022824"/>
    </source>
</evidence>
<evidence type="ECO:0000256" key="8">
    <source>
        <dbReference type="ARBA" id="ARBA00023136"/>
    </source>
</evidence>
<gene>
    <name evidence="11" type="ORF">F383_14335</name>
</gene>
<dbReference type="InterPro" id="IPR030386">
    <property type="entry name" value="G_GB1_RHD3_dom"/>
</dbReference>
<reference evidence="12" key="1">
    <citation type="submission" date="2014-09" db="EMBL/GenBank/DDBJ databases">
        <authorList>
            <person name="Mudge J."/>
            <person name="Ramaraj T."/>
            <person name="Lindquist I.E."/>
            <person name="Bharti A.K."/>
            <person name="Sundararajan A."/>
            <person name="Cameron C.T."/>
            <person name="Woodward J.E."/>
            <person name="May G.D."/>
            <person name="Brubaker C."/>
            <person name="Broadhvest J."/>
            <person name="Wilkins T.A."/>
        </authorList>
    </citation>
    <scope>NUCLEOTIDE SEQUENCE</scope>
    <source>
        <strain evidence="12">cv. AKA8401</strain>
    </source>
</reference>
<dbReference type="FunFam" id="3.40.50.300:FF:002271">
    <property type="entry name" value="Protein ROOT HAIR DEFECTIVE 3 homolog"/>
    <property type="match status" value="1"/>
</dbReference>
<evidence type="ECO:0000256" key="9">
    <source>
        <dbReference type="PROSITE-ProRule" id="PRU01052"/>
    </source>
</evidence>
<dbReference type="GO" id="GO:0005525">
    <property type="term" value="F:GTP binding"/>
    <property type="evidence" value="ECO:0007669"/>
    <property type="project" value="UniProtKB-KW"/>
</dbReference>
<keyword evidence="2" id="KW-0547">Nucleotide-binding</keyword>
<evidence type="ECO:0000256" key="2">
    <source>
        <dbReference type="ARBA" id="ARBA00022741"/>
    </source>
</evidence>
<dbReference type="GO" id="GO:0016320">
    <property type="term" value="P:endoplasmic reticulum membrane fusion"/>
    <property type="evidence" value="ECO:0007669"/>
    <property type="project" value="TreeGrafter"/>
</dbReference>
<protein>
    <submittedName>
        <fullName evidence="11">Root hair defective 3</fullName>
    </submittedName>
</protein>
<keyword evidence="3" id="KW-0378">Hydrolase</keyword>
<dbReference type="PANTHER" id="PTHR45923">
    <property type="entry name" value="PROTEIN SEY1"/>
    <property type="match status" value="1"/>
</dbReference>
<organism evidence="11 12">
    <name type="scientific">Gossypium arboreum</name>
    <name type="common">Tree cotton</name>
    <name type="synonym">Gossypium nanking</name>
    <dbReference type="NCBI Taxonomy" id="29729"/>
    <lineage>
        <taxon>Eukaryota</taxon>
        <taxon>Viridiplantae</taxon>
        <taxon>Streptophyta</taxon>
        <taxon>Embryophyta</taxon>
        <taxon>Tracheophyta</taxon>
        <taxon>Spermatophyta</taxon>
        <taxon>Magnoliopsida</taxon>
        <taxon>eudicotyledons</taxon>
        <taxon>Gunneridae</taxon>
        <taxon>Pentapetalae</taxon>
        <taxon>rosids</taxon>
        <taxon>malvids</taxon>
        <taxon>Malvales</taxon>
        <taxon>Malvaceae</taxon>
        <taxon>Malvoideae</taxon>
        <taxon>Gossypium</taxon>
    </lineage>
</organism>
<dbReference type="InterPro" id="IPR027417">
    <property type="entry name" value="P-loop_NTPase"/>
</dbReference>
<keyword evidence="4" id="KW-0256">Endoplasmic reticulum</keyword>
<evidence type="ECO:0000256" key="5">
    <source>
        <dbReference type="ARBA" id="ARBA00022989"/>
    </source>
</evidence>
<keyword evidence="7" id="KW-0342">GTP-binding</keyword>
<evidence type="ECO:0000256" key="3">
    <source>
        <dbReference type="ARBA" id="ARBA00022801"/>
    </source>
</evidence>
<evidence type="ECO:0000256" key="1">
    <source>
        <dbReference type="ARBA" id="ARBA00022692"/>
    </source>
</evidence>
<dbReference type="AlphaFoldDB" id="A0A0B0PW33"/>
<dbReference type="EMBL" id="KN447651">
    <property type="protein sequence ID" value="KHG29047.1"/>
    <property type="molecule type" value="Genomic_DNA"/>
</dbReference>
<dbReference type="SUPFAM" id="SSF52540">
    <property type="entry name" value="P-loop containing nucleoside triphosphate hydrolases"/>
    <property type="match status" value="1"/>
</dbReference>
<dbReference type="PROSITE" id="PS51715">
    <property type="entry name" value="G_GB1_RHD3"/>
    <property type="match status" value="1"/>
</dbReference>
<evidence type="ECO:0000256" key="7">
    <source>
        <dbReference type="ARBA" id="ARBA00023134"/>
    </source>
</evidence>
<keyword evidence="12" id="KW-1185">Reference proteome</keyword>
<dbReference type="Pfam" id="PF05879">
    <property type="entry name" value="RHD3_GTPase"/>
    <property type="match status" value="1"/>
</dbReference>
<evidence type="ECO:0000313" key="12">
    <source>
        <dbReference type="Proteomes" id="UP000032142"/>
    </source>
</evidence>
<evidence type="ECO:0000256" key="6">
    <source>
        <dbReference type="ARBA" id="ARBA00023054"/>
    </source>
</evidence>
<accession>A0A0B0PW33</accession>
<keyword evidence="6" id="KW-0175">Coiled coil</keyword>
<keyword evidence="5" id="KW-1133">Transmembrane helix</keyword>
<dbReference type="PANTHER" id="PTHR45923:SF2">
    <property type="entry name" value="PROTEIN SEY1"/>
    <property type="match status" value="1"/>
</dbReference>
<feature type="domain" description="GB1/RHD3-type G" evidence="10">
    <location>
        <begin position="1"/>
        <end position="185"/>
    </location>
</feature>
<dbReference type="InterPro" id="IPR046758">
    <property type="entry name" value="Sey1/RHD3-like_3HB"/>
</dbReference>
<name>A0A0B0PW33_GOSAR</name>
<dbReference type="Pfam" id="PF20428">
    <property type="entry name" value="Sey1_3HB"/>
    <property type="match status" value="1"/>
</dbReference>
<dbReference type="Proteomes" id="UP000032142">
    <property type="component" value="Unassembled WGS sequence"/>
</dbReference>